<evidence type="ECO:0000259" key="17">
    <source>
        <dbReference type="PROSITE" id="PS50893"/>
    </source>
</evidence>
<dbReference type="PROSITE" id="PS00888">
    <property type="entry name" value="CNMP_BINDING_1"/>
    <property type="match status" value="2"/>
</dbReference>
<organism evidence="20 21">
    <name type="scientific">Mycobacterium ostraviense</name>
    <dbReference type="NCBI Taxonomy" id="2738409"/>
    <lineage>
        <taxon>Bacteria</taxon>
        <taxon>Bacillati</taxon>
        <taxon>Actinomycetota</taxon>
        <taxon>Actinomycetes</taxon>
        <taxon>Mycobacteriales</taxon>
        <taxon>Mycobacteriaceae</taxon>
        <taxon>Mycobacterium</taxon>
    </lineage>
</organism>
<dbReference type="Pfam" id="PF00005">
    <property type="entry name" value="ABC_tran"/>
    <property type="match status" value="1"/>
</dbReference>
<feature type="domain" description="Cyclic nucleotide-binding" evidence="16">
    <location>
        <begin position="153"/>
        <end position="255"/>
    </location>
</feature>
<keyword evidence="21" id="KW-1185">Reference proteome</keyword>
<sequence>MSVSDRPHAPSAPAELRRVALLELMPADVRRLVEASFTRVQFDFGEVIVAEGDEANALFVIQSGTARVIKAGDNREELPLNVLRSGDVFGERALLEPERRRTATVRASSPMEALRLDRAVFEALVRSEPEVGRYVDLYIRRHELRDFLRQYTAFADLPPEGMRVLLDGLIASSVPAGELVVRQGEPAGPMYVVRHGRLRAYIDRAGVREQRMYLRRGDFFGEVSLLRGTDRTASVEAVSDCELWALEPQLFAQLVAEHPRFREHIEQRVSAYDYRRFANVPLDFADELLPADAAGPEVLSEEQTRAAATPYPPRAQADIEIEQFDGFARPRRRIRRFPVILQNDATEAGGASLTMVCRYYGRNVSSVRVREAVHTAVDGTSLLGIRQGAESLGFKVRAAQVSKSRLDTMPLPAILNWANNHWLVLYHVNARHAWVVDPARGRRRLERTELEANWSGYAALFAPTEALLEVPEERSRLGWFLGFFKPYRRTLLIAVVLAFLSAAGSMLIPVLSKFIVDKVIRADDVQLLTMLVLVMFGALLLSVVVTIVQRLLLSRIAVRVDRETLDTLSEVLLALPMSYFHARRIGDIGRRLSGLQTAREIAINRGVICLTSVAQVVVAVAFMFVFSWRLTLVYLISSVPLYWALMWYIQARLQPTYEGLEESWGKYQSRQIDSIRGIETVKAMGAEESLRRIMLNQFNDLSGKVYRADRMLMLFNGAVQLISFLSLALFLWLGALQVLHHHLTVGGLITFNALVLLTNQPIVTVVQSWDVLQHTVVLLGRLNDVLEHEPEQGADHSGLTPVKSISGHVHFRRLSFQYPGPAQAPVLDEVEFDVQPGTRVAIVGRSGSGKTTLIKCLCGLLEPTGGNILYDGAELTSLDMRELRRQIGFVLQENHMFDATIAENIAFGTEQPDPEQVMWAARVANAAGFIERLPMGYETRIGESGLLLSGGQRQRIAIARAVYHRPPVLVFDEATSALDTESERAVKENLDQLLQGRTSFVIAHRLSTVRDADIIIVLEQGRLVERGTHDELMTRQGLYYYLCSQQLGM</sequence>
<evidence type="ECO:0000256" key="2">
    <source>
        <dbReference type="ARBA" id="ARBA00022448"/>
    </source>
</evidence>
<dbReference type="GO" id="GO:0016887">
    <property type="term" value="F:ATP hydrolysis activity"/>
    <property type="evidence" value="ECO:0007669"/>
    <property type="project" value="InterPro"/>
</dbReference>
<reference evidence="21" key="1">
    <citation type="submission" date="2016-04" db="EMBL/GenBank/DDBJ databases">
        <authorList>
            <person name="Strapagiel D."/>
            <person name="Borowka P."/>
            <person name="Marciniak B."/>
            <person name="Bakula Z."/>
            <person name="Van Ingen J."/>
            <person name="Safianowska A."/>
            <person name="Dziadek J."/>
            <person name="Jagielski T."/>
        </authorList>
    </citation>
    <scope>NUCLEOTIDE SEQUENCE [LARGE SCALE GENOMIC DNA]</scope>
    <source>
        <strain evidence="21">1010001458</strain>
    </source>
</reference>
<dbReference type="InterPro" id="IPR000595">
    <property type="entry name" value="cNMP-bd_dom"/>
</dbReference>
<keyword evidence="3" id="KW-1003">Cell membrane</keyword>
<keyword evidence="4" id="KW-0997">Cell inner membrane</keyword>
<evidence type="ECO:0000313" key="20">
    <source>
        <dbReference type="EMBL" id="KZS55916.1"/>
    </source>
</evidence>
<keyword evidence="2" id="KW-0813">Transport</keyword>
<evidence type="ECO:0000256" key="12">
    <source>
        <dbReference type="ARBA" id="ARBA00023455"/>
    </source>
</evidence>
<evidence type="ECO:0000256" key="4">
    <source>
        <dbReference type="ARBA" id="ARBA00022519"/>
    </source>
</evidence>
<dbReference type="InterPro" id="IPR039421">
    <property type="entry name" value="Type_1_exporter"/>
</dbReference>
<dbReference type="AlphaFoldDB" id="A0A163U4Q4"/>
<evidence type="ECO:0000259" key="18">
    <source>
        <dbReference type="PROSITE" id="PS50929"/>
    </source>
</evidence>
<evidence type="ECO:0000256" key="3">
    <source>
        <dbReference type="ARBA" id="ARBA00022475"/>
    </source>
</evidence>
<dbReference type="PROSITE" id="PS50990">
    <property type="entry name" value="PEPTIDASE_C39"/>
    <property type="match status" value="1"/>
</dbReference>
<feature type="transmembrane region" description="Helical" evidence="15">
    <location>
        <begin position="712"/>
        <end position="733"/>
    </location>
</feature>
<feature type="transmembrane region" description="Helical" evidence="15">
    <location>
        <begin position="632"/>
        <end position="649"/>
    </location>
</feature>
<comment type="caution">
    <text evidence="20">The sequence shown here is derived from an EMBL/GenBank/DDBJ whole genome shotgun (WGS) entry which is preliminary data.</text>
</comment>
<evidence type="ECO:0000259" key="16">
    <source>
        <dbReference type="PROSITE" id="PS50042"/>
    </source>
</evidence>
<dbReference type="InterPro" id="IPR036640">
    <property type="entry name" value="ABC1_TM_sf"/>
</dbReference>
<evidence type="ECO:0000256" key="5">
    <source>
        <dbReference type="ARBA" id="ARBA00022692"/>
    </source>
</evidence>
<dbReference type="PROSITE" id="PS50893">
    <property type="entry name" value="ABC_TRANSPORTER_2"/>
    <property type="match status" value="1"/>
</dbReference>
<evidence type="ECO:0000256" key="11">
    <source>
        <dbReference type="ARBA" id="ARBA00023136"/>
    </source>
</evidence>
<dbReference type="InterPro" id="IPR011527">
    <property type="entry name" value="ABC1_TM_dom"/>
</dbReference>
<dbReference type="PROSITE" id="PS00211">
    <property type="entry name" value="ABC_TRANSPORTER_1"/>
    <property type="match status" value="1"/>
</dbReference>
<accession>A0A163U4Q4</accession>
<evidence type="ECO:0000259" key="19">
    <source>
        <dbReference type="PROSITE" id="PS50990"/>
    </source>
</evidence>
<dbReference type="Gene3D" id="3.40.50.300">
    <property type="entry name" value="P-loop containing nucleotide triphosphate hydrolases"/>
    <property type="match status" value="1"/>
</dbReference>
<dbReference type="SUPFAM" id="SSF52540">
    <property type="entry name" value="P-loop containing nucleoside triphosphate hydrolases"/>
    <property type="match status" value="1"/>
</dbReference>
<evidence type="ECO:0000256" key="1">
    <source>
        <dbReference type="ARBA" id="ARBA00004429"/>
    </source>
</evidence>
<dbReference type="Pfam" id="PF00664">
    <property type="entry name" value="ABC_membrane"/>
    <property type="match status" value="1"/>
</dbReference>
<feature type="domain" description="ABC transmembrane type-1" evidence="18">
    <location>
        <begin position="492"/>
        <end position="774"/>
    </location>
</feature>
<keyword evidence="9" id="KW-0067">ATP-binding</keyword>
<dbReference type="GO" id="GO:0005524">
    <property type="term" value="F:ATP binding"/>
    <property type="evidence" value="ECO:0007669"/>
    <property type="project" value="UniProtKB-KW"/>
</dbReference>
<evidence type="ECO:0000256" key="6">
    <source>
        <dbReference type="ARBA" id="ARBA00022741"/>
    </source>
</evidence>
<evidence type="ECO:0000256" key="7">
    <source>
        <dbReference type="ARBA" id="ARBA00022801"/>
    </source>
</evidence>
<evidence type="ECO:0000256" key="15">
    <source>
        <dbReference type="SAM" id="Phobius"/>
    </source>
</evidence>
<dbReference type="GO" id="GO:0015421">
    <property type="term" value="F:ABC-type oligopeptide transporter activity"/>
    <property type="evidence" value="ECO:0007669"/>
    <property type="project" value="TreeGrafter"/>
</dbReference>
<feature type="transmembrane region" description="Helical" evidence="15">
    <location>
        <begin position="491"/>
        <end position="516"/>
    </location>
</feature>
<dbReference type="Gene3D" id="3.90.70.10">
    <property type="entry name" value="Cysteine proteinases"/>
    <property type="match status" value="1"/>
</dbReference>
<keyword evidence="8" id="KW-0645">Protease</keyword>
<feature type="transmembrane region" description="Helical" evidence="15">
    <location>
        <begin position="528"/>
        <end position="552"/>
    </location>
</feature>
<keyword evidence="6" id="KW-0547">Nucleotide-binding</keyword>
<feature type="domain" description="ABC transporter" evidence="17">
    <location>
        <begin position="809"/>
        <end position="1045"/>
    </location>
</feature>
<comment type="similarity">
    <text evidence="12">Belongs to the ABC transporter superfamily. Siderophore-Fe(3+) uptake transporter (SIUT) (TC 3.A.1.21) family.</text>
</comment>
<dbReference type="GO" id="GO:0006508">
    <property type="term" value="P:proteolysis"/>
    <property type="evidence" value="ECO:0007669"/>
    <property type="project" value="InterPro"/>
</dbReference>
<dbReference type="PROSITE" id="PS00889">
    <property type="entry name" value="CNMP_BINDING_2"/>
    <property type="match status" value="2"/>
</dbReference>
<feature type="transmembrane region" description="Helical" evidence="15">
    <location>
        <begin position="603"/>
        <end position="626"/>
    </location>
</feature>
<dbReference type="InterPro" id="IPR014710">
    <property type="entry name" value="RmlC-like_jellyroll"/>
</dbReference>
<evidence type="ECO:0000256" key="10">
    <source>
        <dbReference type="ARBA" id="ARBA00022989"/>
    </source>
</evidence>
<dbReference type="FunFam" id="3.40.50.300:FF:000221">
    <property type="entry name" value="Multidrug ABC transporter ATP-binding protein"/>
    <property type="match status" value="1"/>
</dbReference>
<protein>
    <recommendedName>
        <fullName evidence="14">Mycobactin import ATP-binding/permease protein IrtB</fullName>
    </recommendedName>
</protein>
<proteinExistence type="inferred from homology"/>
<dbReference type="InterPro" id="IPR018490">
    <property type="entry name" value="cNMP-bd_dom_sf"/>
</dbReference>
<evidence type="ECO:0000256" key="13">
    <source>
        <dbReference type="ARBA" id="ARBA00066052"/>
    </source>
</evidence>
<evidence type="ECO:0000256" key="14">
    <source>
        <dbReference type="ARBA" id="ARBA00070320"/>
    </source>
</evidence>
<evidence type="ECO:0000313" key="21">
    <source>
        <dbReference type="Proteomes" id="UP000077342"/>
    </source>
</evidence>
<evidence type="ECO:0000256" key="9">
    <source>
        <dbReference type="ARBA" id="ARBA00022840"/>
    </source>
</evidence>
<dbReference type="EMBL" id="LWCI01000174">
    <property type="protein sequence ID" value="KZS55916.1"/>
    <property type="molecule type" value="Genomic_DNA"/>
</dbReference>
<dbReference type="GO" id="GO:0008234">
    <property type="term" value="F:cysteine-type peptidase activity"/>
    <property type="evidence" value="ECO:0007669"/>
    <property type="project" value="UniProtKB-KW"/>
</dbReference>
<dbReference type="InterPro" id="IPR003593">
    <property type="entry name" value="AAA+_ATPase"/>
</dbReference>
<dbReference type="Gene3D" id="2.60.120.10">
    <property type="entry name" value="Jelly Rolls"/>
    <property type="match status" value="2"/>
</dbReference>
<dbReference type="RefSeq" id="WP_075513462.1">
    <property type="nucleotide sequence ID" value="NZ_CP089224.1"/>
</dbReference>
<name>A0A163U4Q4_9MYCO</name>
<dbReference type="Pfam" id="PF00027">
    <property type="entry name" value="cNMP_binding"/>
    <property type="match status" value="2"/>
</dbReference>
<dbReference type="CDD" id="cd00038">
    <property type="entry name" value="CAP_ED"/>
    <property type="match status" value="2"/>
</dbReference>
<dbReference type="SUPFAM" id="SSF90123">
    <property type="entry name" value="ABC transporter transmembrane region"/>
    <property type="match status" value="1"/>
</dbReference>
<dbReference type="Proteomes" id="UP000077342">
    <property type="component" value="Unassembled WGS sequence"/>
</dbReference>
<dbReference type="InterPro" id="IPR018488">
    <property type="entry name" value="cNMP-bd_CS"/>
</dbReference>
<dbReference type="GO" id="GO:0005886">
    <property type="term" value="C:plasma membrane"/>
    <property type="evidence" value="ECO:0007669"/>
    <property type="project" value="UniProtKB-SubCell"/>
</dbReference>
<dbReference type="PANTHER" id="PTHR43394">
    <property type="entry name" value="ATP-DEPENDENT PERMEASE MDL1, MITOCHONDRIAL"/>
    <property type="match status" value="1"/>
</dbReference>
<dbReference type="Gene3D" id="1.20.1560.10">
    <property type="entry name" value="ABC transporter type 1, transmembrane domain"/>
    <property type="match status" value="1"/>
</dbReference>
<feature type="domain" description="Cyclic nucleotide-binding" evidence="16">
    <location>
        <begin position="21"/>
        <end position="133"/>
    </location>
</feature>
<dbReference type="InterPro" id="IPR017871">
    <property type="entry name" value="ABC_transporter-like_CS"/>
</dbReference>
<keyword evidence="10 15" id="KW-1133">Transmembrane helix</keyword>
<dbReference type="InterPro" id="IPR005074">
    <property type="entry name" value="Peptidase_C39"/>
</dbReference>
<comment type="subunit">
    <text evidence="13">Forms a heterodimer with IrtA.</text>
</comment>
<feature type="transmembrane region" description="Helical" evidence="15">
    <location>
        <begin position="564"/>
        <end position="582"/>
    </location>
</feature>
<keyword evidence="11 15" id="KW-0472">Membrane</keyword>
<dbReference type="SMART" id="SM00382">
    <property type="entry name" value="AAA"/>
    <property type="match status" value="1"/>
</dbReference>
<dbReference type="SUPFAM" id="SSF51206">
    <property type="entry name" value="cAMP-binding domain-like"/>
    <property type="match status" value="2"/>
</dbReference>
<dbReference type="PANTHER" id="PTHR43394:SF1">
    <property type="entry name" value="ATP-BINDING CASSETTE SUB-FAMILY B MEMBER 10, MITOCHONDRIAL"/>
    <property type="match status" value="1"/>
</dbReference>
<dbReference type="PROSITE" id="PS50929">
    <property type="entry name" value="ABC_TM1F"/>
    <property type="match status" value="1"/>
</dbReference>
<dbReference type="InterPro" id="IPR027417">
    <property type="entry name" value="P-loop_NTPase"/>
</dbReference>
<comment type="subcellular location">
    <subcellularLocation>
        <location evidence="1">Cell inner membrane</location>
        <topology evidence="1">Multi-pass membrane protein</topology>
    </subcellularLocation>
</comment>
<feature type="domain" description="Peptidase C39" evidence="19">
    <location>
        <begin position="342"/>
        <end position="461"/>
    </location>
</feature>
<dbReference type="SMART" id="SM00100">
    <property type="entry name" value="cNMP"/>
    <property type="match status" value="2"/>
</dbReference>
<gene>
    <name evidence="20" type="ORF">A4G28_03060</name>
</gene>
<dbReference type="PROSITE" id="PS50042">
    <property type="entry name" value="CNMP_BINDING_3"/>
    <property type="match status" value="2"/>
</dbReference>
<evidence type="ECO:0000256" key="8">
    <source>
        <dbReference type="ARBA" id="ARBA00022807"/>
    </source>
</evidence>
<keyword evidence="7" id="KW-0378">Hydrolase</keyword>
<dbReference type="InterPro" id="IPR003439">
    <property type="entry name" value="ABC_transporter-like_ATP-bd"/>
</dbReference>
<keyword evidence="8" id="KW-0788">Thiol protease</keyword>
<keyword evidence="5 15" id="KW-0812">Transmembrane</keyword>
<dbReference type="Pfam" id="PF03412">
    <property type="entry name" value="Peptidase_C39"/>
    <property type="match status" value="1"/>
</dbReference>